<name>A0AAU8FQN8_9BACT</name>
<protein>
    <submittedName>
        <fullName evidence="3">ABC transporter permease</fullName>
    </submittedName>
</protein>
<dbReference type="Pfam" id="PF12704">
    <property type="entry name" value="MacB_PCD"/>
    <property type="match status" value="1"/>
</dbReference>
<evidence type="ECO:0000313" key="3">
    <source>
        <dbReference type="EMBL" id="XCH26291.1"/>
    </source>
</evidence>
<keyword evidence="1" id="KW-1133">Transmembrane helix</keyword>
<organism evidence="3">
    <name type="scientific">Dyadobacter sp. 676</name>
    <dbReference type="NCBI Taxonomy" id="3088362"/>
    <lineage>
        <taxon>Bacteria</taxon>
        <taxon>Pseudomonadati</taxon>
        <taxon>Bacteroidota</taxon>
        <taxon>Cytophagia</taxon>
        <taxon>Cytophagales</taxon>
        <taxon>Spirosomataceae</taxon>
        <taxon>Dyadobacter</taxon>
    </lineage>
</organism>
<keyword evidence="1" id="KW-0812">Transmembrane</keyword>
<sequence length="115" mass="13065">MLLNYLKISIRNFRKQRLFSGLNILGLGIGIAAVWLMLLYVADEVSYDGFHAKADRIFRVTQEARWATGSFKLAPTSAPFAQALRNEYPEIEKTVRISAEGGGRIRFGEKTDRRE</sequence>
<reference evidence="3" key="1">
    <citation type="submission" date="2024-06" db="EMBL/GenBank/DDBJ databases">
        <title>Sequencing and assembly of the genome of Dyadobacter sp. strain 676, a symbiont of Cyamopsis tetragonoloba.</title>
        <authorList>
            <person name="Guro P."/>
            <person name="Sazanova A."/>
            <person name="Kuznetsova I."/>
            <person name="Belimov A."/>
            <person name="Safronova V."/>
        </authorList>
    </citation>
    <scope>NUCLEOTIDE SEQUENCE</scope>
    <source>
        <strain evidence="3">676</strain>
    </source>
</reference>
<feature type="domain" description="MacB-like periplasmic core" evidence="2">
    <location>
        <begin position="20"/>
        <end position="109"/>
    </location>
</feature>
<keyword evidence="1" id="KW-0472">Membrane</keyword>
<gene>
    <name evidence="3" type="ORF">ABV298_07775</name>
</gene>
<dbReference type="RefSeq" id="WP_353721585.1">
    <property type="nucleotide sequence ID" value="NZ_CP159289.1"/>
</dbReference>
<proteinExistence type="predicted"/>
<feature type="transmembrane region" description="Helical" evidence="1">
    <location>
        <begin position="21"/>
        <end position="42"/>
    </location>
</feature>
<accession>A0AAU8FQN8</accession>
<dbReference type="InterPro" id="IPR025857">
    <property type="entry name" value="MacB_PCD"/>
</dbReference>
<evidence type="ECO:0000256" key="1">
    <source>
        <dbReference type="SAM" id="Phobius"/>
    </source>
</evidence>
<dbReference type="EMBL" id="CP159289">
    <property type="protein sequence ID" value="XCH26291.1"/>
    <property type="molecule type" value="Genomic_DNA"/>
</dbReference>
<evidence type="ECO:0000259" key="2">
    <source>
        <dbReference type="Pfam" id="PF12704"/>
    </source>
</evidence>
<dbReference type="AlphaFoldDB" id="A0AAU8FQN8"/>